<keyword evidence="4" id="KW-1185">Reference proteome</keyword>
<accession>A0AAV1D4Z0</accession>
<proteinExistence type="predicted"/>
<protein>
    <submittedName>
        <fullName evidence="3">OLC1v1001341C1</fullName>
    </submittedName>
</protein>
<dbReference type="Proteomes" id="UP001161247">
    <property type="component" value="Chromosome 4"/>
</dbReference>
<feature type="signal peptide" evidence="1">
    <location>
        <begin position="1"/>
        <end position="20"/>
    </location>
</feature>
<dbReference type="AlphaFoldDB" id="A0AAV1D4Z0"/>
<evidence type="ECO:0000313" key="4">
    <source>
        <dbReference type="Proteomes" id="UP001161247"/>
    </source>
</evidence>
<reference evidence="3" key="1">
    <citation type="submission" date="2023-03" db="EMBL/GenBank/DDBJ databases">
        <authorList>
            <person name="Julca I."/>
        </authorList>
    </citation>
    <scope>NUCLEOTIDE SEQUENCE</scope>
</reference>
<dbReference type="InterPro" id="IPR035513">
    <property type="entry name" value="Invertase/methylesterase_inhib"/>
</dbReference>
<sequence length="162" mass="17375">MARFAISLLALLVLASYASATTLEEVCKGTTNATYCVKLLQPTVMPDTDFNSTLWHKMVISRAVTRAMMAKDFMARLPNVPKENTAALSACAHKLRQSIKLLREAAAEYGVGPANVTGTLDRVSAFQNACSGLLKDVGAAMEQVRVHANEAAAATYIAKDLI</sequence>
<evidence type="ECO:0000259" key="2">
    <source>
        <dbReference type="Pfam" id="PF04043"/>
    </source>
</evidence>
<name>A0AAV1D4Z0_OLDCO</name>
<feature type="domain" description="Pectinesterase inhibitor" evidence="2">
    <location>
        <begin position="22"/>
        <end position="145"/>
    </location>
</feature>
<dbReference type="SUPFAM" id="SSF101148">
    <property type="entry name" value="Plant invertase/pectin methylesterase inhibitor"/>
    <property type="match status" value="1"/>
</dbReference>
<dbReference type="EMBL" id="OX459121">
    <property type="protein sequence ID" value="CAI9102944.1"/>
    <property type="molecule type" value="Genomic_DNA"/>
</dbReference>
<keyword evidence="1" id="KW-0732">Signal</keyword>
<gene>
    <name evidence="3" type="ORF">OLC1_LOCUS12199</name>
</gene>
<evidence type="ECO:0000313" key="3">
    <source>
        <dbReference type="EMBL" id="CAI9102944.1"/>
    </source>
</evidence>
<dbReference type="Gene3D" id="1.20.140.40">
    <property type="entry name" value="Invertase/pectin methylesterase inhibitor family protein"/>
    <property type="match status" value="1"/>
</dbReference>
<dbReference type="GO" id="GO:0004857">
    <property type="term" value="F:enzyme inhibitor activity"/>
    <property type="evidence" value="ECO:0007669"/>
    <property type="project" value="InterPro"/>
</dbReference>
<dbReference type="InterPro" id="IPR006501">
    <property type="entry name" value="Pectinesterase_inhib_dom"/>
</dbReference>
<dbReference type="Pfam" id="PF04043">
    <property type="entry name" value="PMEI"/>
    <property type="match status" value="1"/>
</dbReference>
<feature type="chain" id="PRO_5043920154" evidence="1">
    <location>
        <begin position="21"/>
        <end position="162"/>
    </location>
</feature>
<organism evidence="3 4">
    <name type="scientific">Oldenlandia corymbosa var. corymbosa</name>
    <dbReference type="NCBI Taxonomy" id="529605"/>
    <lineage>
        <taxon>Eukaryota</taxon>
        <taxon>Viridiplantae</taxon>
        <taxon>Streptophyta</taxon>
        <taxon>Embryophyta</taxon>
        <taxon>Tracheophyta</taxon>
        <taxon>Spermatophyta</taxon>
        <taxon>Magnoliopsida</taxon>
        <taxon>eudicotyledons</taxon>
        <taxon>Gunneridae</taxon>
        <taxon>Pentapetalae</taxon>
        <taxon>asterids</taxon>
        <taxon>lamiids</taxon>
        <taxon>Gentianales</taxon>
        <taxon>Rubiaceae</taxon>
        <taxon>Rubioideae</taxon>
        <taxon>Spermacoceae</taxon>
        <taxon>Hedyotis-Oldenlandia complex</taxon>
        <taxon>Oldenlandia</taxon>
    </lineage>
</organism>
<evidence type="ECO:0000256" key="1">
    <source>
        <dbReference type="SAM" id="SignalP"/>
    </source>
</evidence>